<evidence type="ECO:0000256" key="1">
    <source>
        <dbReference type="SAM" id="Phobius"/>
    </source>
</evidence>
<dbReference type="GO" id="GO:0016989">
    <property type="term" value="F:sigma factor antagonist activity"/>
    <property type="evidence" value="ECO:0007669"/>
    <property type="project" value="TreeGrafter"/>
</dbReference>
<dbReference type="PIRSF" id="PIRSF018266">
    <property type="entry name" value="FecR"/>
    <property type="match status" value="1"/>
</dbReference>
<evidence type="ECO:0000259" key="3">
    <source>
        <dbReference type="Pfam" id="PF16344"/>
    </source>
</evidence>
<dbReference type="Proteomes" id="UP000325105">
    <property type="component" value="Unassembled WGS sequence"/>
</dbReference>
<evidence type="ECO:0000313" key="5">
    <source>
        <dbReference type="Proteomes" id="UP000325105"/>
    </source>
</evidence>
<dbReference type="Pfam" id="PF04773">
    <property type="entry name" value="FecR"/>
    <property type="match status" value="1"/>
</dbReference>
<dbReference type="Pfam" id="PF16344">
    <property type="entry name" value="FecR_C"/>
    <property type="match status" value="1"/>
</dbReference>
<feature type="transmembrane region" description="Helical" evidence="1">
    <location>
        <begin position="82"/>
        <end position="102"/>
    </location>
</feature>
<evidence type="ECO:0000313" key="4">
    <source>
        <dbReference type="EMBL" id="TYP91296.1"/>
    </source>
</evidence>
<sequence length="333" mass="37731">MTSKEFQKLLRKYRAGNATDHEVRLINKWYQEFGDALPNWDAQQQKKIRNSIHQQILRAIDSTQSAEDRQEAANDRRWRRQLVRLAGVAAVLAGVFFAFYLARQWNILNPGDSRQQVVEEVVVEAGQGQVKQLTLADSTVLWLNGGTKVRFEKAFHKSAERKIHLDYGEVHFDVKRDTLKPFVVNSGFATTKVLGTSFTVKAYNELPYEQISVSSGKVQVSVQHGNQVHILGAGEFIKIGKENHRLDRGKTEQEQSSSWREGVTFLDQASFVELALVLKNSYGVTLAAGNKAIEKQRYTLVIDRKVPFDDIVEAVSAVNNNRIRKEGGQVIMF</sequence>
<feature type="domain" description="Protein FecR C-terminal" evidence="3">
    <location>
        <begin position="266"/>
        <end position="331"/>
    </location>
</feature>
<dbReference type="OrthoDB" id="1452822at2"/>
<dbReference type="PANTHER" id="PTHR30273:SF2">
    <property type="entry name" value="PROTEIN FECR"/>
    <property type="match status" value="1"/>
</dbReference>
<proteinExistence type="predicted"/>
<dbReference type="InterPro" id="IPR012373">
    <property type="entry name" value="Ferrdict_sens_TM"/>
</dbReference>
<keyword evidence="1" id="KW-0812">Transmembrane</keyword>
<keyword evidence="1" id="KW-0472">Membrane</keyword>
<dbReference type="AlphaFoldDB" id="A0A5S5D8A6"/>
<protein>
    <submittedName>
        <fullName evidence="4">FecR family protein</fullName>
    </submittedName>
</protein>
<dbReference type="Gene3D" id="2.60.120.1440">
    <property type="match status" value="1"/>
</dbReference>
<gene>
    <name evidence="4" type="ORF">BC792_1204</name>
</gene>
<keyword evidence="5" id="KW-1185">Reference proteome</keyword>
<reference evidence="4 5" key="1">
    <citation type="submission" date="2019-07" db="EMBL/GenBank/DDBJ databases">
        <title>Genomic Encyclopedia of Archaeal and Bacterial Type Strains, Phase II (KMG-II): from individual species to whole genera.</title>
        <authorList>
            <person name="Goeker M."/>
        </authorList>
    </citation>
    <scope>NUCLEOTIDE SEQUENCE [LARGE SCALE GENOMIC DNA]</scope>
    <source>
        <strain evidence="4 5">DSM 18850</strain>
    </source>
</reference>
<keyword evidence="1" id="KW-1133">Transmembrane helix</keyword>
<dbReference type="InterPro" id="IPR032508">
    <property type="entry name" value="FecR_C"/>
</dbReference>
<dbReference type="RefSeq" id="WP_148909584.1">
    <property type="nucleotide sequence ID" value="NZ_VNHX01000020.1"/>
</dbReference>
<name>A0A5S5D8A6_9SPHI</name>
<dbReference type="Gene3D" id="3.55.50.30">
    <property type="match status" value="1"/>
</dbReference>
<dbReference type="InterPro" id="IPR006860">
    <property type="entry name" value="FecR"/>
</dbReference>
<accession>A0A5S5D8A6</accession>
<organism evidence="4 5">
    <name type="scientific">Sphingobacterium allocomposti</name>
    <dbReference type="NCBI Taxonomy" id="415956"/>
    <lineage>
        <taxon>Bacteria</taxon>
        <taxon>Pseudomonadati</taxon>
        <taxon>Bacteroidota</taxon>
        <taxon>Sphingobacteriia</taxon>
        <taxon>Sphingobacteriales</taxon>
        <taxon>Sphingobacteriaceae</taxon>
        <taxon>Sphingobacterium</taxon>
    </lineage>
</organism>
<dbReference type="PANTHER" id="PTHR30273">
    <property type="entry name" value="PERIPLASMIC SIGNAL SENSOR AND SIGMA FACTOR ACTIVATOR FECR-RELATED"/>
    <property type="match status" value="1"/>
</dbReference>
<dbReference type="EMBL" id="VNHX01000020">
    <property type="protein sequence ID" value="TYP91296.1"/>
    <property type="molecule type" value="Genomic_DNA"/>
</dbReference>
<feature type="domain" description="FecR protein" evidence="2">
    <location>
        <begin position="123"/>
        <end position="218"/>
    </location>
</feature>
<evidence type="ECO:0000259" key="2">
    <source>
        <dbReference type="Pfam" id="PF04773"/>
    </source>
</evidence>
<comment type="caution">
    <text evidence="4">The sequence shown here is derived from an EMBL/GenBank/DDBJ whole genome shotgun (WGS) entry which is preliminary data.</text>
</comment>